<evidence type="ECO:0000313" key="11">
    <source>
        <dbReference type="Proteomes" id="UP001298681"/>
    </source>
</evidence>
<dbReference type="Gene3D" id="3.30.70.260">
    <property type="match status" value="1"/>
</dbReference>
<evidence type="ECO:0000256" key="1">
    <source>
        <dbReference type="ARBA" id="ARBA00004974"/>
    </source>
</evidence>
<comment type="caution">
    <text evidence="10">The sequence shown here is derived from an EMBL/GenBank/DDBJ whole genome shotgun (WGS) entry which is preliminary data.</text>
</comment>
<organism evidence="10 11">
    <name type="scientific">Anaeromassilibacillus senegalensis</name>
    <dbReference type="NCBI Taxonomy" id="1673717"/>
    <lineage>
        <taxon>Bacteria</taxon>
        <taxon>Bacillati</taxon>
        <taxon>Bacillota</taxon>
        <taxon>Clostridia</taxon>
        <taxon>Eubacteriales</taxon>
        <taxon>Acutalibacteraceae</taxon>
        <taxon>Anaeromassilibacillus</taxon>
    </lineage>
</organism>
<dbReference type="PANTHER" id="PTHR30239">
    <property type="entry name" value="ACETOLACTATE SYNTHASE SMALL SUBUNIT"/>
    <property type="match status" value="1"/>
</dbReference>
<evidence type="ECO:0000256" key="6">
    <source>
        <dbReference type="ARBA" id="ARBA00023304"/>
    </source>
</evidence>
<gene>
    <name evidence="10" type="primary">ilvN</name>
    <name evidence="10" type="ORF">L0P57_11135</name>
</gene>
<protein>
    <recommendedName>
        <fullName evidence="8">Acetolactate synthase small subunit</fullName>
        <shortName evidence="8">AHAS</shortName>
        <shortName evidence="8">ALS</shortName>
        <ecNumber evidence="8">2.2.1.6</ecNumber>
    </recommendedName>
    <alternativeName>
        <fullName evidence="8">Acetohydroxy-acid synthase small subunit</fullName>
    </alternativeName>
</protein>
<keyword evidence="5 8" id="KW-0028">Amino-acid biosynthesis</keyword>
<accession>A0ABS9ML10</accession>
<evidence type="ECO:0000256" key="3">
    <source>
        <dbReference type="ARBA" id="ARBA00006341"/>
    </source>
</evidence>
<dbReference type="GO" id="GO:0003984">
    <property type="term" value="F:acetolactate synthase activity"/>
    <property type="evidence" value="ECO:0007669"/>
    <property type="project" value="UniProtKB-EC"/>
</dbReference>
<evidence type="ECO:0000256" key="5">
    <source>
        <dbReference type="ARBA" id="ARBA00022605"/>
    </source>
</evidence>
<dbReference type="NCBIfam" id="NF008864">
    <property type="entry name" value="PRK11895.1"/>
    <property type="match status" value="1"/>
</dbReference>
<evidence type="ECO:0000313" key="10">
    <source>
        <dbReference type="EMBL" id="MCG4611480.1"/>
    </source>
</evidence>
<dbReference type="Pfam" id="PF10369">
    <property type="entry name" value="ALS_ss_C"/>
    <property type="match status" value="1"/>
</dbReference>
<comment type="subunit">
    <text evidence="4 8">Dimer of large and small chains.</text>
</comment>
<dbReference type="InterPro" id="IPR045865">
    <property type="entry name" value="ACT-like_dom_sf"/>
</dbReference>
<comment type="function">
    <text evidence="8">Catalyzes the conversion of 2 pyruvate molecules into acetolactate in the first common step of the biosynthetic pathway of the branched-amino acids such as leucine, isoleucine, and valine.</text>
</comment>
<comment type="catalytic activity">
    <reaction evidence="7 8">
        <text>2 pyruvate + H(+) = (2S)-2-acetolactate + CO2</text>
        <dbReference type="Rhea" id="RHEA:25249"/>
        <dbReference type="ChEBI" id="CHEBI:15361"/>
        <dbReference type="ChEBI" id="CHEBI:15378"/>
        <dbReference type="ChEBI" id="CHEBI:16526"/>
        <dbReference type="ChEBI" id="CHEBI:58476"/>
        <dbReference type="EC" id="2.2.1.6"/>
    </reaction>
</comment>
<dbReference type="Pfam" id="PF22629">
    <property type="entry name" value="ACT_AHAS_ss"/>
    <property type="match status" value="1"/>
</dbReference>
<sequence length="166" mass="18365">MQYTISILVENQPGVLYKVSGLFARRGFNIDSLAVGETEDHTISRITIVVNGDEHIVEQVEKQLNKVIQVIKVRVLQPGSFYSCYLSLIKVSSNAQQRADIMKIAELMNAQIVDVATDCLTLQFTDSVERTETLISLLKPYGIKEIVRAGALAIEKGSAVARRKGN</sequence>
<name>A0ABS9ML10_9FIRM</name>
<comment type="similarity">
    <text evidence="3 8">Belongs to the acetolactate synthase small subunit family.</text>
</comment>
<dbReference type="SUPFAM" id="SSF55021">
    <property type="entry name" value="ACT-like"/>
    <property type="match status" value="2"/>
</dbReference>
<dbReference type="EMBL" id="JAKNHQ010000016">
    <property type="protein sequence ID" value="MCG4611480.1"/>
    <property type="molecule type" value="Genomic_DNA"/>
</dbReference>
<dbReference type="PROSITE" id="PS51671">
    <property type="entry name" value="ACT"/>
    <property type="match status" value="1"/>
</dbReference>
<keyword evidence="8 10" id="KW-0808">Transferase</keyword>
<dbReference type="InterPro" id="IPR004789">
    <property type="entry name" value="Acetalactate_synth_ssu"/>
</dbReference>
<evidence type="ECO:0000256" key="2">
    <source>
        <dbReference type="ARBA" id="ARBA00005025"/>
    </source>
</evidence>
<dbReference type="CDD" id="cd04878">
    <property type="entry name" value="ACT_AHAS"/>
    <property type="match status" value="1"/>
</dbReference>
<evidence type="ECO:0000256" key="8">
    <source>
        <dbReference type="RuleBase" id="RU368092"/>
    </source>
</evidence>
<evidence type="ECO:0000256" key="4">
    <source>
        <dbReference type="ARBA" id="ARBA00011744"/>
    </source>
</evidence>
<dbReference type="Gene3D" id="3.30.70.1150">
    <property type="entry name" value="ACT-like. Chain A, domain 2"/>
    <property type="match status" value="1"/>
</dbReference>
<dbReference type="RefSeq" id="WP_087234416.1">
    <property type="nucleotide sequence ID" value="NZ_JAKNHQ010000016.1"/>
</dbReference>
<dbReference type="InterPro" id="IPR019455">
    <property type="entry name" value="Acetolactate_synth_ssu_C"/>
</dbReference>
<dbReference type="InterPro" id="IPR002912">
    <property type="entry name" value="ACT_dom"/>
</dbReference>
<evidence type="ECO:0000256" key="7">
    <source>
        <dbReference type="ARBA" id="ARBA00048670"/>
    </source>
</evidence>
<dbReference type="Proteomes" id="UP001298681">
    <property type="component" value="Unassembled WGS sequence"/>
</dbReference>
<proteinExistence type="inferred from homology"/>
<feature type="domain" description="ACT" evidence="9">
    <location>
        <begin position="4"/>
        <end position="78"/>
    </location>
</feature>
<dbReference type="EC" id="2.2.1.6" evidence="8"/>
<dbReference type="InterPro" id="IPR039557">
    <property type="entry name" value="AHAS_ACT"/>
</dbReference>
<dbReference type="NCBIfam" id="TIGR00119">
    <property type="entry name" value="acolac_sm"/>
    <property type="match status" value="1"/>
</dbReference>
<keyword evidence="6 8" id="KW-0100">Branched-chain amino acid biosynthesis</keyword>
<dbReference type="InterPro" id="IPR027271">
    <property type="entry name" value="Acetolactate_synth/TF_NikR_C"/>
</dbReference>
<comment type="pathway">
    <text evidence="2 8">Amino-acid biosynthesis; L-valine biosynthesis; L-valine from pyruvate: step 1/4.</text>
</comment>
<evidence type="ECO:0000259" key="9">
    <source>
        <dbReference type="PROSITE" id="PS51671"/>
    </source>
</evidence>
<reference evidence="10 11" key="1">
    <citation type="submission" date="2022-01" db="EMBL/GenBank/DDBJ databases">
        <title>Collection of gut derived symbiotic bacterial strains cultured from healthy donors.</title>
        <authorList>
            <person name="Lin H."/>
            <person name="Kohout C."/>
            <person name="Waligurski E."/>
            <person name="Pamer E.G."/>
        </authorList>
    </citation>
    <scope>NUCLEOTIDE SEQUENCE [LARGE SCALE GENOMIC DNA]</scope>
    <source>
        <strain evidence="10 11">DFI.7.58</strain>
    </source>
</reference>
<comment type="pathway">
    <text evidence="1 8">Amino-acid biosynthesis; L-isoleucine biosynthesis; L-isoleucine from 2-oxobutanoate: step 1/4.</text>
</comment>
<dbReference type="PANTHER" id="PTHR30239:SF0">
    <property type="entry name" value="ACETOLACTATE SYNTHASE SMALL SUBUNIT 1, CHLOROPLASTIC"/>
    <property type="match status" value="1"/>
</dbReference>
<dbReference type="InterPro" id="IPR054480">
    <property type="entry name" value="AHAS_small-like_ACT"/>
</dbReference>
<keyword evidence="11" id="KW-1185">Reference proteome</keyword>